<dbReference type="PROSITE" id="PS52045">
    <property type="entry name" value="NEPROSIN_PEP_CD"/>
    <property type="match status" value="1"/>
</dbReference>
<dbReference type="InterPro" id="IPR004314">
    <property type="entry name" value="Neprosin"/>
</dbReference>
<dbReference type="Pfam" id="PF03080">
    <property type="entry name" value="Neprosin"/>
    <property type="match status" value="1"/>
</dbReference>
<proteinExistence type="evidence at transcript level"/>
<evidence type="ECO:0000313" key="2">
    <source>
        <dbReference type="EMBL" id="BAK04540.1"/>
    </source>
</evidence>
<dbReference type="PANTHER" id="PTHR31589">
    <property type="entry name" value="PROTEIN, PUTATIVE (DUF239)-RELATED-RELATED"/>
    <property type="match status" value="1"/>
</dbReference>
<protein>
    <submittedName>
        <fullName evidence="2">Predicted protein</fullName>
    </submittedName>
</protein>
<name>F2EB18_HORVV</name>
<evidence type="ECO:0000259" key="1">
    <source>
        <dbReference type="PROSITE" id="PS52045"/>
    </source>
</evidence>
<dbReference type="EMBL" id="AK373343">
    <property type="protein sequence ID" value="BAK04540.1"/>
    <property type="molecule type" value="mRNA"/>
</dbReference>
<reference evidence="2" key="1">
    <citation type="journal article" date="2011" name="Plant Physiol.">
        <title>Comprehensive sequence analysis of 24,783 barley full-length cDNAs derived from 12 clone libraries.</title>
        <authorList>
            <person name="Matsumoto T."/>
            <person name="Tanaka T."/>
            <person name="Sakai H."/>
            <person name="Amano N."/>
            <person name="Kanamori H."/>
            <person name="Kurita K."/>
            <person name="Kikuta A."/>
            <person name="Kamiya K."/>
            <person name="Yamamoto M."/>
            <person name="Ikawa H."/>
            <person name="Fujii N."/>
            <person name="Hori K."/>
            <person name="Itoh T."/>
            <person name="Sato K."/>
        </authorList>
    </citation>
    <scope>NUCLEOTIDE SEQUENCE</scope>
    <source>
        <tissue evidence="2">Flower</tissue>
    </source>
</reference>
<dbReference type="PANTHER" id="PTHR31589:SF230">
    <property type="entry name" value="NEPROSIN DOMAIN-CONTAINING PROTEIN"/>
    <property type="match status" value="1"/>
</dbReference>
<sequence length="321" mass="35052">MEITYIYLSSAMATENHILSSLRMPLVRHGLHILVICTICLAHQSLGSPLDDQKGIFGVPSMLLSSSYGQATLPSENVEYQHYFSVHYEKRKSGYYGVVATMDIWGHHIGRNQMTAAAIWIINGDSDQRNAIMFGWLVSPSRFNDSNTYLFTAWTRDNFRNTGCFNFDCQGIKLVSGSPIFPGDIISPVSGMNGVRQNITIKVFKDKSSGDWWLHCGVNSDPIPIGYFPASLFDKLSDKATEVWVGGTASNAKGLAPPPMGSGAFASDSKAAAIYGIKFIGANRKSKPIGKDAPAQVTDDKLYTISNITGAKFWYGGPGRA</sequence>
<dbReference type="Gene3D" id="3.90.1320.10">
    <property type="entry name" value="Outer-capsid protein sigma 3, large lobe"/>
    <property type="match status" value="1"/>
</dbReference>
<feature type="domain" description="Neprosin PEP catalytic" evidence="1">
    <location>
        <begin position="76"/>
        <end position="321"/>
    </location>
</feature>
<dbReference type="InterPro" id="IPR053168">
    <property type="entry name" value="Glutamic_endopeptidase"/>
</dbReference>
<dbReference type="AlphaFoldDB" id="F2EB18"/>
<accession>F2EB18</accession>
<organism evidence="2">
    <name type="scientific">Hordeum vulgare subsp. vulgare</name>
    <name type="common">Domesticated barley</name>
    <dbReference type="NCBI Taxonomy" id="112509"/>
    <lineage>
        <taxon>Eukaryota</taxon>
        <taxon>Viridiplantae</taxon>
        <taxon>Streptophyta</taxon>
        <taxon>Embryophyta</taxon>
        <taxon>Tracheophyta</taxon>
        <taxon>Spermatophyta</taxon>
        <taxon>Magnoliopsida</taxon>
        <taxon>Liliopsida</taxon>
        <taxon>Poales</taxon>
        <taxon>Poaceae</taxon>
        <taxon>BOP clade</taxon>
        <taxon>Pooideae</taxon>
        <taxon>Triticodae</taxon>
        <taxon>Triticeae</taxon>
        <taxon>Hordeinae</taxon>
        <taxon>Hordeum</taxon>
    </lineage>
</organism>